<dbReference type="SUPFAM" id="SSF49899">
    <property type="entry name" value="Concanavalin A-like lectins/glucanases"/>
    <property type="match status" value="1"/>
</dbReference>
<dbReference type="Proteomes" id="UP001324427">
    <property type="component" value="Unassembled WGS sequence"/>
</dbReference>
<evidence type="ECO:0000256" key="4">
    <source>
        <dbReference type="SAM" id="SignalP"/>
    </source>
</evidence>
<dbReference type="GO" id="GO:0000272">
    <property type="term" value="P:polysaccharide catabolic process"/>
    <property type="evidence" value="ECO:0007669"/>
    <property type="project" value="UniProtKB-KW"/>
</dbReference>
<accession>A0AAV9JHE1</accession>
<evidence type="ECO:0000313" key="5">
    <source>
        <dbReference type="EMBL" id="KAK4544543.1"/>
    </source>
</evidence>
<dbReference type="GO" id="GO:0008810">
    <property type="term" value="F:cellulase activity"/>
    <property type="evidence" value="ECO:0007669"/>
    <property type="project" value="InterPro"/>
</dbReference>
<dbReference type="AlphaFoldDB" id="A0AAV9JHE1"/>
<keyword evidence="2" id="KW-0119">Carbohydrate metabolism</keyword>
<gene>
    <name evidence="5" type="ORF">LTR36_004115</name>
</gene>
<keyword evidence="4" id="KW-0732">Signal</keyword>
<sequence length="429" mass="42827">MKTTTTILSAAALATLACAAPTPTINKRATTSDCAQYGSTTASPYIISNDLWGEANGAGSQCYTSSGVSDGSLAWGSTWSWANNADDVKSYANVILDFTATKLSDISSLTTSWDWSYTGDDIVADVSYDLFTNSVASTTSEAYEIMIWLGRLGTAGPIASSYDAAGDPVSIASTTVAGYTFDLYKGSNGIQTATYSFVATENITSFSGDINDFLTYLVSDQSFDDSQYLVSIGAGTEANAVFTTTAYSIAIVDGTTSDTASSSVVASSAAASTVASSVVSTAVAPSTTSSSSSAVSTAAAPSTTSSSSVVAAVSTTATSSYYTAASSSSAAATFVAPVTTAAASSSTLATVASTSVASAPSSYVAPSGGFTLTGATSVAAASTGFAPSSTGASTGFATSYSSEHHSHGGHPSPTGSPSGDDCEVEYVYV</sequence>
<keyword evidence="2" id="KW-0378">Hydrolase</keyword>
<dbReference type="EMBL" id="JAVFHQ010000024">
    <property type="protein sequence ID" value="KAK4544543.1"/>
    <property type="molecule type" value="Genomic_DNA"/>
</dbReference>
<reference evidence="5 6" key="1">
    <citation type="submission" date="2021-11" db="EMBL/GenBank/DDBJ databases">
        <title>Black yeast isolated from Biological Soil Crust.</title>
        <authorList>
            <person name="Kurbessoian T."/>
        </authorList>
    </citation>
    <scope>NUCLEOTIDE SEQUENCE [LARGE SCALE GENOMIC DNA]</scope>
    <source>
        <strain evidence="5 6">CCFEE 5522</strain>
    </source>
</reference>
<dbReference type="InterPro" id="IPR013319">
    <property type="entry name" value="GH11/12"/>
</dbReference>
<proteinExistence type="inferred from homology"/>
<keyword evidence="6" id="KW-1185">Reference proteome</keyword>
<evidence type="ECO:0000313" key="6">
    <source>
        <dbReference type="Proteomes" id="UP001324427"/>
    </source>
</evidence>
<dbReference type="InterPro" id="IPR002594">
    <property type="entry name" value="GH12"/>
</dbReference>
<feature type="signal peptide" evidence="4">
    <location>
        <begin position="1"/>
        <end position="19"/>
    </location>
</feature>
<dbReference type="PANTHER" id="PTHR34002:SF9">
    <property type="entry name" value="XYLOGLUCAN-SPECIFIC ENDO-BETA-1,4-GLUCANASE A"/>
    <property type="match status" value="1"/>
</dbReference>
<organism evidence="5 6">
    <name type="scientific">Oleoguttula mirabilis</name>
    <dbReference type="NCBI Taxonomy" id="1507867"/>
    <lineage>
        <taxon>Eukaryota</taxon>
        <taxon>Fungi</taxon>
        <taxon>Dikarya</taxon>
        <taxon>Ascomycota</taxon>
        <taxon>Pezizomycotina</taxon>
        <taxon>Dothideomycetes</taxon>
        <taxon>Dothideomycetidae</taxon>
        <taxon>Mycosphaerellales</taxon>
        <taxon>Teratosphaeriaceae</taxon>
        <taxon>Oleoguttula</taxon>
    </lineage>
</organism>
<name>A0AAV9JHE1_9PEZI</name>
<evidence type="ECO:0000256" key="1">
    <source>
        <dbReference type="ARBA" id="ARBA00005519"/>
    </source>
</evidence>
<dbReference type="PROSITE" id="PS51257">
    <property type="entry name" value="PROKAR_LIPOPROTEIN"/>
    <property type="match status" value="1"/>
</dbReference>
<dbReference type="InterPro" id="IPR013320">
    <property type="entry name" value="ConA-like_dom_sf"/>
</dbReference>
<keyword evidence="2" id="KW-0624">Polysaccharide degradation</keyword>
<feature type="region of interest" description="Disordered" evidence="3">
    <location>
        <begin position="396"/>
        <end position="421"/>
    </location>
</feature>
<comment type="caution">
    <text evidence="5">The sequence shown here is derived from an EMBL/GenBank/DDBJ whole genome shotgun (WGS) entry which is preliminary data.</text>
</comment>
<dbReference type="Pfam" id="PF01670">
    <property type="entry name" value="Glyco_hydro_12"/>
    <property type="match status" value="1"/>
</dbReference>
<protein>
    <submittedName>
        <fullName evidence="5">Uncharacterized protein</fullName>
    </submittedName>
</protein>
<feature type="compositionally biased region" description="Low complexity" evidence="3">
    <location>
        <begin position="409"/>
        <end position="419"/>
    </location>
</feature>
<comment type="similarity">
    <text evidence="1 2">Belongs to the glycosyl hydrolase 12 (cellulase H) family.</text>
</comment>
<evidence type="ECO:0000256" key="2">
    <source>
        <dbReference type="RuleBase" id="RU361163"/>
    </source>
</evidence>
<feature type="chain" id="PRO_5043485575" evidence="4">
    <location>
        <begin position="20"/>
        <end position="429"/>
    </location>
</feature>
<dbReference type="Gene3D" id="2.60.120.180">
    <property type="match status" value="1"/>
</dbReference>
<keyword evidence="2" id="KW-0326">Glycosidase</keyword>
<evidence type="ECO:0000256" key="3">
    <source>
        <dbReference type="SAM" id="MobiDB-lite"/>
    </source>
</evidence>
<dbReference type="PANTHER" id="PTHR34002">
    <property type="entry name" value="BLR1656 PROTEIN"/>
    <property type="match status" value="1"/>
</dbReference>